<dbReference type="Pfam" id="PF00795">
    <property type="entry name" value="CN_hydrolase"/>
    <property type="match status" value="1"/>
</dbReference>
<name>A0A7G1G8U8_9BACT</name>
<dbReference type="PANTHER" id="PTHR43674:SF2">
    <property type="entry name" value="BETA-UREIDOPROPIONASE"/>
    <property type="match status" value="1"/>
</dbReference>
<gene>
    <name evidence="3" type="ORF">OSSY52_14840</name>
</gene>
<keyword evidence="1" id="KW-0378">Hydrolase</keyword>
<keyword evidence="3" id="KW-0449">Lipoprotein</keyword>
<dbReference type="KEGG" id="ocy:OSSY52_14840"/>
<evidence type="ECO:0000259" key="2">
    <source>
        <dbReference type="PROSITE" id="PS50263"/>
    </source>
</evidence>
<reference evidence="3 4" key="1">
    <citation type="submission" date="2018-06" db="EMBL/GenBank/DDBJ databases">
        <title>Genome sequencing of Oceanotoga sp. sy52.</title>
        <authorList>
            <person name="Mori K."/>
        </authorList>
    </citation>
    <scope>NUCLEOTIDE SEQUENCE [LARGE SCALE GENOMIC DNA]</scope>
    <source>
        <strain evidence="4">sy52</strain>
    </source>
</reference>
<sequence length="264" mass="30883">MINISIVQFKPKLFKIKENVDTAINLIKNEKTDLFLFPELAFSGYSFSKNEEVKEVSENPKINKGYAFNKFKDFCIKNNVNIVYGFVEEDRNKFYNSSILIKKDGSFKIYRKTHLFYNEKKFFSNGNTGFFIENIKGVNIGLAICFDWFFPESFRTLSLMGADIILHSANLVMPYCQNANITRSLENRVYIATANTWGEEINNKIKNTFTGMSQLTDPFGNIIKRFPPQKNIVETFFIDEKLSRNKNINEKNNIFEDRKIQFYK</sequence>
<dbReference type="Gene3D" id="3.60.110.10">
    <property type="entry name" value="Carbon-nitrogen hydrolase"/>
    <property type="match status" value="1"/>
</dbReference>
<dbReference type="PANTHER" id="PTHR43674">
    <property type="entry name" value="NITRILASE C965.09-RELATED"/>
    <property type="match status" value="1"/>
</dbReference>
<dbReference type="EMBL" id="AP018712">
    <property type="protein sequence ID" value="BBE31343.1"/>
    <property type="molecule type" value="Genomic_DNA"/>
</dbReference>
<organism evidence="3 4">
    <name type="scientific">Tepiditoga spiralis</name>
    <dbReference type="NCBI Taxonomy" id="2108365"/>
    <lineage>
        <taxon>Bacteria</taxon>
        <taxon>Thermotogati</taxon>
        <taxon>Thermotogota</taxon>
        <taxon>Thermotogae</taxon>
        <taxon>Petrotogales</taxon>
        <taxon>Petrotogaceae</taxon>
        <taxon>Tepiditoga</taxon>
    </lineage>
</organism>
<feature type="domain" description="CN hydrolase" evidence="2">
    <location>
        <begin position="2"/>
        <end position="244"/>
    </location>
</feature>
<dbReference type="Proteomes" id="UP000516361">
    <property type="component" value="Chromosome"/>
</dbReference>
<dbReference type="PROSITE" id="PS50263">
    <property type="entry name" value="CN_HYDROLASE"/>
    <property type="match status" value="1"/>
</dbReference>
<dbReference type="InParanoid" id="A0A7G1G8U8"/>
<evidence type="ECO:0000313" key="3">
    <source>
        <dbReference type="EMBL" id="BBE31343.1"/>
    </source>
</evidence>
<evidence type="ECO:0000313" key="4">
    <source>
        <dbReference type="Proteomes" id="UP000516361"/>
    </source>
</evidence>
<evidence type="ECO:0000256" key="1">
    <source>
        <dbReference type="ARBA" id="ARBA00022801"/>
    </source>
</evidence>
<keyword evidence="4" id="KW-1185">Reference proteome</keyword>
<keyword evidence="3" id="KW-0808">Transferase</keyword>
<dbReference type="InterPro" id="IPR003010">
    <property type="entry name" value="C-N_Hydrolase"/>
</dbReference>
<dbReference type="SUPFAM" id="SSF56317">
    <property type="entry name" value="Carbon-nitrogen hydrolase"/>
    <property type="match status" value="1"/>
</dbReference>
<dbReference type="FunCoup" id="A0A7G1G8U8">
    <property type="interactions" value="6"/>
</dbReference>
<dbReference type="InterPro" id="IPR036526">
    <property type="entry name" value="C-N_Hydrolase_sf"/>
</dbReference>
<proteinExistence type="predicted"/>
<protein>
    <submittedName>
        <fullName evidence="3">Apolipoprotein N-acyltransferase</fullName>
    </submittedName>
</protein>
<dbReference type="GO" id="GO:0016811">
    <property type="term" value="F:hydrolase activity, acting on carbon-nitrogen (but not peptide) bonds, in linear amides"/>
    <property type="evidence" value="ECO:0007669"/>
    <property type="project" value="TreeGrafter"/>
</dbReference>
<dbReference type="RefSeq" id="WP_190613820.1">
    <property type="nucleotide sequence ID" value="NZ_AP018712.1"/>
</dbReference>
<accession>A0A7G1G8U8</accession>
<keyword evidence="3" id="KW-0012">Acyltransferase</keyword>
<dbReference type="AlphaFoldDB" id="A0A7G1G8U8"/>
<dbReference type="InterPro" id="IPR050345">
    <property type="entry name" value="Aliph_Amidase/BUP"/>
</dbReference>
<dbReference type="GO" id="GO:0016746">
    <property type="term" value="F:acyltransferase activity"/>
    <property type="evidence" value="ECO:0007669"/>
    <property type="project" value="UniProtKB-KW"/>
</dbReference>